<proteinExistence type="predicted"/>
<keyword evidence="2" id="KW-1185">Reference proteome</keyword>
<name>A0A1J1HRJ0_9DIPT</name>
<accession>A0A1J1HRJ0</accession>
<sequence>MRNLRQRRENLILNLQISLGKENIPQQMNSTTPILITFISITQMLAYDLSKSLQSAHLFLDM</sequence>
<protein>
    <submittedName>
        <fullName evidence="1">CLUMA_CG003862, isoform A</fullName>
    </submittedName>
</protein>
<dbReference type="EMBL" id="CVRI01000017">
    <property type="protein sequence ID" value="CRK90146.1"/>
    <property type="molecule type" value="Genomic_DNA"/>
</dbReference>
<dbReference type="Proteomes" id="UP000183832">
    <property type="component" value="Unassembled WGS sequence"/>
</dbReference>
<evidence type="ECO:0000313" key="2">
    <source>
        <dbReference type="Proteomes" id="UP000183832"/>
    </source>
</evidence>
<reference evidence="1 2" key="1">
    <citation type="submission" date="2015-04" db="EMBL/GenBank/DDBJ databases">
        <authorList>
            <person name="Syromyatnikov M.Y."/>
            <person name="Popov V.N."/>
        </authorList>
    </citation>
    <scope>NUCLEOTIDE SEQUENCE [LARGE SCALE GENOMIC DNA]</scope>
</reference>
<organism evidence="1 2">
    <name type="scientific">Clunio marinus</name>
    <dbReference type="NCBI Taxonomy" id="568069"/>
    <lineage>
        <taxon>Eukaryota</taxon>
        <taxon>Metazoa</taxon>
        <taxon>Ecdysozoa</taxon>
        <taxon>Arthropoda</taxon>
        <taxon>Hexapoda</taxon>
        <taxon>Insecta</taxon>
        <taxon>Pterygota</taxon>
        <taxon>Neoptera</taxon>
        <taxon>Endopterygota</taxon>
        <taxon>Diptera</taxon>
        <taxon>Nematocera</taxon>
        <taxon>Chironomoidea</taxon>
        <taxon>Chironomidae</taxon>
        <taxon>Clunio</taxon>
    </lineage>
</organism>
<evidence type="ECO:0000313" key="1">
    <source>
        <dbReference type="EMBL" id="CRK90146.1"/>
    </source>
</evidence>
<dbReference type="AlphaFoldDB" id="A0A1J1HRJ0"/>
<gene>
    <name evidence="1" type="ORF">CLUMA_CG003862</name>
</gene>